<sequence>MACSGSRVSRVLLVVAIAVVLLRRTTLGKTGRAPAKKQQSKAGSHLVTRLLSLDKCRDRAHAVGNMTSVLRQIGEGMVSVDVDMTVTKTAQTFSKFDMTLIKCRDAVSSNSCEYYQTWSYDLGVCAVMAAKGMPWSHSMSKMQPPFKCPFLKGDYHTRNATAELDALMHIPIQWEGNIWRTKVALFNENKALHLCWVADLEFPRVKNHD</sequence>
<organism evidence="3 4">
    <name type="scientific">Frankliniella fusca</name>
    <dbReference type="NCBI Taxonomy" id="407009"/>
    <lineage>
        <taxon>Eukaryota</taxon>
        <taxon>Metazoa</taxon>
        <taxon>Ecdysozoa</taxon>
        <taxon>Arthropoda</taxon>
        <taxon>Hexapoda</taxon>
        <taxon>Insecta</taxon>
        <taxon>Pterygota</taxon>
        <taxon>Neoptera</taxon>
        <taxon>Paraneoptera</taxon>
        <taxon>Thysanoptera</taxon>
        <taxon>Terebrantia</taxon>
        <taxon>Thripoidea</taxon>
        <taxon>Thripidae</taxon>
        <taxon>Frankliniella</taxon>
    </lineage>
</organism>
<dbReference type="Proteomes" id="UP001219518">
    <property type="component" value="Unassembled WGS sequence"/>
</dbReference>
<protein>
    <submittedName>
        <fullName evidence="3">Katanin p60 ATPase-containing subunit A1</fullName>
    </submittedName>
</protein>
<keyword evidence="1 2" id="KW-0732">Signal</keyword>
<gene>
    <name evidence="3" type="ORF">KUF71_007542</name>
</gene>
<dbReference type="Gene3D" id="2.70.220.10">
    <property type="entry name" value="Ganglioside GM2 activator"/>
    <property type="match status" value="1"/>
</dbReference>
<feature type="chain" id="PRO_5041917129" evidence="2">
    <location>
        <begin position="29"/>
        <end position="209"/>
    </location>
</feature>
<dbReference type="InterPro" id="IPR036846">
    <property type="entry name" value="GM2-AP_sf"/>
</dbReference>
<dbReference type="AlphaFoldDB" id="A0AAE1HBS7"/>
<evidence type="ECO:0000313" key="3">
    <source>
        <dbReference type="EMBL" id="KAK3918113.1"/>
    </source>
</evidence>
<name>A0AAE1HBS7_9NEOP</name>
<proteinExistence type="predicted"/>
<accession>A0AAE1HBS7</accession>
<dbReference type="EMBL" id="JAHWGI010000879">
    <property type="protein sequence ID" value="KAK3918113.1"/>
    <property type="molecule type" value="Genomic_DNA"/>
</dbReference>
<evidence type="ECO:0000256" key="1">
    <source>
        <dbReference type="ARBA" id="ARBA00022729"/>
    </source>
</evidence>
<feature type="signal peptide" evidence="2">
    <location>
        <begin position="1"/>
        <end position="28"/>
    </location>
</feature>
<reference evidence="3" key="1">
    <citation type="submission" date="2021-07" db="EMBL/GenBank/DDBJ databases">
        <authorList>
            <person name="Catto M.A."/>
            <person name="Jacobson A."/>
            <person name="Kennedy G."/>
            <person name="Labadie P."/>
            <person name="Hunt B.G."/>
            <person name="Srinivasan R."/>
        </authorList>
    </citation>
    <scope>NUCLEOTIDE SEQUENCE</scope>
    <source>
        <strain evidence="3">PL_HMW_Pooled</strain>
        <tissue evidence="3">Head</tissue>
    </source>
</reference>
<evidence type="ECO:0000256" key="2">
    <source>
        <dbReference type="SAM" id="SignalP"/>
    </source>
</evidence>
<comment type="caution">
    <text evidence="3">The sequence shown here is derived from an EMBL/GenBank/DDBJ whole genome shotgun (WGS) entry which is preliminary data.</text>
</comment>
<reference evidence="3" key="2">
    <citation type="journal article" date="2023" name="BMC Genomics">
        <title>Pest status, molecular evolution, and epigenetic factors derived from the genome assembly of Frankliniella fusca, a thysanopteran phytovirus vector.</title>
        <authorList>
            <person name="Catto M.A."/>
            <person name="Labadie P.E."/>
            <person name="Jacobson A.L."/>
            <person name="Kennedy G.G."/>
            <person name="Srinivasan R."/>
            <person name="Hunt B.G."/>
        </authorList>
    </citation>
    <scope>NUCLEOTIDE SEQUENCE</scope>
    <source>
        <strain evidence="3">PL_HMW_Pooled</strain>
    </source>
</reference>
<evidence type="ECO:0000313" key="4">
    <source>
        <dbReference type="Proteomes" id="UP001219518"/>
    </source>
</evidence>
<keyword evidence="4" id="KW-1185">Reference proteome</keyword>